<dbReference type="Pfam" id="PF00892">
    <property type="entry name" value="EamA"/>
    <property type="match status" value="2"/>
</dbReference>
<comment type="subcellular location">
    <subcellularLocation>
        <location evidence="1">Cell membrane</location>
        <topology evidence="1">Multi-pass membrane protein</topology>
    </subcellularLocation>
</comment>
<feature type="transmembrane region" description="Helical" evidence="6">
    <location>
        <begin position="126"/>
        <end position="145"/>
    </location>
</feature>
<proteinExistence type="predicted"/>
<gene>
    <name evidence="8" type="ORF">R83534S58_LOCUS721</name>
</gene>
<evidence type="ECO:0000256" key="6">
    <source>
        <dbReference type="SAM" id="Phobius"/>
    </source>
</evidence>
<evidence type="ECO:0000313" key="8">
    <source>
        <dbReference type="EMBL" id="CAI3934136.1"/>
    </source>
</evidence>
<feature type="transmembrane region" description="Helical" evidence="6">
    <location>
        <begin position="190"/>
        <end position="210"/>
    </location>
</feature>
<dbReference type="InterPro" id="IPR037185">
    <property type="entry name" value="EmrE-like"/>
</dbReference>
<feature type="domain" description="EamA" evidence="7">
    <location>
        <begin position="161"/>
        <end position="294"/>
    </location>
</feature>
<keyword evidence="5 6" id="KW-0472">Membrane</keyword>
<dbReference type="SUPFAM" id="SSF103481">
    <property type="entry name" value="Multidrug resistance efflux transporter EmrE"/>
    <property type="match status" value="2"/>
</dbReference>
<protein>
    <submittedName>
        <fullName evidence="8">Permease of the drug/metabolite transporter (DMT) superfamily (RhaT) (PDB:5I20)</fullName>
    </submittedName>
</protein>
<dbReference type="EMBL" id="CAMXCH010000001">
    <property type="protein sequence ID" value="CAI3934136.1"/>
    <property type="molecule type" value="Genomic_DNA"/>
</dbReference>
<name>A0ABN8WAW7_9PROT</name>
<accession>A0ABN8WAW7</accession>
<evidence type="ECO:0000256" key="1">
    <source>
        <dbReference type="ARBA" id="ARBA00004651"/>
    </source>
</evidence>
<keyword evidence="4 6" id="KW-1133">Transmembrane helix</keyword>
<organism evidence="8 9">
    <name type="scientific">Commensalibacter papalotli</name>
    <name type="common">ex Botero et al. 2024</name>
    <dbReference type="NCBI Taxonomy" id="2972766"/>
    <lineage>
        <taxon>Bacteria</taxon>
        <taxon>Pseudomonadati</taxon>
        <taxon>Pseudomonadota</taxon>
        <taxon>Alphaproteobacteria</taxon>
        <taxon>Acetobacterales</taxon>
        <taxon>Acetobacteraceae</taxon>
    </lineage>
</organism>
<evidence type="ECO:0000256" key="3">
    <source>
        <dbReference type="ARBA" id="ARBA00022692"/>
    </source>
</evidence>
<evidence type="ECO:0000256" key="2">
    <source>
        <dbReference type="ARBA" id="ARBA00022475"/>
    </source>
</evidence>
<feature type="transmembrane region" description="Helical" evidence="6">
    <location>
        <begin position="277"/>
        <end position="297"/>
    </location>
</feature>
<feature type="domain" description="EamA" evidence="7">
    <location>
        <begin position="10"/>
        <end position="143"/>
    </location>
</feature>
<evidence type="ECO:0000256" key="4">
    <source>
        <dbReference type="ARBA" id="ARBA00022989"/>
    </source>
</evidence>
<dbReference type="InterPro" id="IPR050638">
    <property type="entry name" value="AA-Vitamin_Transporters"/>
</dbReference>
<feature type="transmembrane region" description="Helical" evidence="6">
    <location>
        <begin position="70"/>
        <end position="92"/>
    </location>
</feature>
<keyword evidence="2" id="KW-1003">Cell membrane</keyword>
<sequence>MNSDQKYQFSGILCILIASALWGTTGVAAAFAPQVSPLAIGAVAMVLSGILQFLFSHNAIRKNYNIIRQYWFLILVSSIALAVYPLVFYTSMHLSGVAIGNSVTIGSTPIMSIVIEAVISRLRITYHQIAGAGLGVIGIILLAISKNSVHDLQSYPYLIVGVVLGIFAGFAYALYSWIAQHLIQKNIPSNVVVASCVGISGILLLPLLFITGRPLLTSWHNLFTGLYIGCIPMFLGHVCFGYGLRKVKASIATTLTLFKPVVAIFLAITLINEHVSLLGWVGIFCIFICLFFTIYFGSFSSKHDAIKSS</sequence>
<keyword evidence="9" id="KW-1185">Reference proteome</keyword>
<dbReference type="Proteomes" id="UP001154272">
    <property type="component" value="Unassembled WGS sequence"/>
</dbReference>
<feature type="transmembrane region" description="Helical" evidence="6">
    <location>
        <begin position="98"/>
        <end position="119"/>
    </location>
</feature>
<evidence type="ECO:0000256" key="5">
    <source>
        <dbReference type="ARBA" id="ARBA00023136"/>
    </source>
</evidence>
<dbReference type="PANTHER" id="PTHR32322:SF18">
    <property type="entry name" value="S-ADENOSYLMETHIONINE_S-ADENOSYLHOMOCYSTEINE TRANSPORTER"/>
    <property type="match status" value="1"/>
</dbReference>
<dbReference type="RefSeq" id="WP_282023509.1">
    <property type="nucleotide sequence ID" value="NZ_CAMXCH010000001.1"/>
</dbReference>
<dbReference type="PANTHER" id="PTHR32322">
    <property type="entry name" value="INNER MEMBRANE TRANSPORTER"/>
    <property type="match status" value="1"/>
</dbReference>
<feature type="transmembrane region" description="Helical" evidence="6">
    <location>
        <begin position="157"/>
        <end position="178"/>
    </location>
</feature>
<evidence type="ECO:0000313" key="9">
    <source>
        <dbReference type="Proteomes" id="UP001154272"/>
    </source>
</evidence>
<feature type="transmembrane region" description="Helical" evidence="6">
    <location>
        <begin position="251"/>
        <end position="271"/>
    </location>
</feature>
<feature type="transmembrane region" description="Helical" evidence="6">
    <location>
        <begin position="12"/>
        <end position="32"/>
    </location>
</feature>
<feature type="transmembrane region" description="Helical" evidence="6">
    <location>
        <begin position="38"/>
        <end position="58"/>
    </location>
</feature>
<comment type="caution">
    <text evidence="8">The sequence shown here is derived from an EMBL/GenBank/DDBJ whole genome shotgun (WGS) entry which is preliminary data.</text>
</comment>
<feature type="transmembrane region" description="Helical" evidence="6">
    <location>
        <begin position="222"/>
        <end position="244"/>
    </location>
</feature>
<evidence type="ECO:0000259" key="7">
    <source>
        <dbReference type="Pfam" id="PF00892"/>
    </source>
</evidence>
<reference evidence="8" key="1">
    <citation type="submission" date="2022-10" db="EMBL/GenBank/DDBJ databases">
        <authorList>
            <person name="Botero Cardona J."/>
        </authorList>
    </citation>
    <scope>NUCLEOTIDE SEQUENCE</scope>
    <source>
        <strain evidence="8">R-83534</strain>
    </source>
</reference>
<keyword evidence="3 6" id="KW-0812">Transmembrane</keyword>
<dbReference type="InterPro" id="IPR000620">
    <property type="entry name" value="EamA_dom"/>
</dbReference>